<protein>
    <submittedName>
        <fullName evidence="2">Uncharacterized protein</fullName>
    </submittedName>
</protein>
<comment type="caution">
    <text evidence="2">The sequence shown here is derived from an EMBL/GenBank/DDBJ whole genome shotgun (WGS) entry which is preliminary data.</text>
</comment>
<gene>
    <name evidence="2" type="ORF">ATN88_05260</name>
</gene>
<dbReference type="Proteomes" id="UP000070529">
    <property type="component" value="Unassembled WGS sequence"/>
</dbReference>
<reference evidence="2 3" key="1">
    <citation type="submission" date="2015-11" db="EMBL/GenBank/DDBJ databases">
        <title>Genomic Taxonomy of the Vibrionaceae.</title>
        <authorList>
            <person name="Gomez-Gil B."/>
            <person name="Enciso-Ibarra J."/>
        </authorList>
    </citation>
    <scope>NUCLEOTIDE SEQUENCE [LARGE SCALE GENOMIC DNA]</scope>
    <source>
        <strain evidence="2 3">CAIM 912</strain>
    </source>
</reference>
<accession>A0A135ICD0</accession>
<sequence length="99" mass="10895">MRLLNASLLAAALAFTSNAFAKPELAPLSLLEFGDYKKVEELTIYGDINQDIVTLAENNTSTSSADLYVIDDINEDIERNKLIVSVSLYEDLNDGLVKL</sequence>
<evidence type="ECO:0000313" key="3">
    <source>
        <dbReference type="Proteomes" id="UP000070529"/>
    </source>
</evidence>
<name>A0A135ICD0_9GAMM</name>
<feature type="chain" id="PRO_5007465925" evidence="1">
    <location>
        <begin position="22"/>
        <end position="99"/>
    </location>
</feature>
<dbReference type="AlphaFoldDB" id="A0A135ICD0"/>
<evidence type="ECO:0000256" key="1">
    <source>
        <dbReference type="SAM" id="SignalP"/>
    </source>
</evidence>
<proteinExistence type="predicted"/>
<organism evidence="2 3">
    <name type="scientific">Enterovibrio coralii</name>
    <dbReference type="NCBI Taxonomy" id="294935"/>
    <lineage>
        <taxon>Bacteria</taxon>
        <taxon>Pseudomonadati</taxon>
        <taxon>Pseudomonadota</taxon>
        <taxon>Gammaproteobacteria</taxon>
        <taxon>Vibrionales</taxon>
        <taxon>Vibrionaceae</taxon>
        <taxon>Enterovibrio</taxon>
    </lineage>
</organism>
<dbReference type="OrthoDB" id="5918740at2"/>
<dbReference type="EMBL" id="LNTY01000006">
    <property type="protein sequence ID" value="KXF83122.1"/>
    <property type="molecule type" value="Genomic_DNA"/>
</dbReference>
<evidence type="ECO:0000313" key="2">
    <source>
        <dbReference type="EMBL" id="KXF83122.1"/>
    </source>
</evidence>
<feature type="signal peptide" evidence="1">
    <location>
        <begin position="1"/>
        <end position="21"/>
    </location>
</feature>
<dbReference type="RefSeq" id="WP_067410766.1">
    <property type="nucleotide sequence ID" value="NZ_LNTY01000006.1"/>
</dbReference>
<keyword evidence="1" id="KW-0732">Signal</keyword>
<keyword evidence="3" id="KW-1185">Reference proteome</keyword>